<comment type="caution">
    <text evidence="1">The sequence shown here is derived from an EMBL/GenBank/DDBJ whole genome shotgun (WGS) entry which is preliminary data.</text>
</comment>
<name>A0A5A7RGE4_STRAF</name>
<dbReference type="AlphaFoldDB" id="A0A5A7RGE4"/>
<reference evidence="2" key="1">
    <citation type="journal article" date="2019" name="Curr. Biol.">
        <title>Genome Sequence of Striga asiatica Provides Insight into the Evolution of Plant Parasitism.</title>
        <authorList>
            <person name="Yoshida S."/>
            <person name="Kim S."/>
            <person name="Wafula E.K."/>
            <person name="Tanskanen J."/>
            <person name="Kim Y.M."/>
            <person name="Honaas L."/>
            <person name="Yang Z."/>
            <person name="Spallek T."/>
            <person name="Conn C.E."/>
            <person name="Ichihashi Y."/>
            <person name="Cheong K."/>
            <person name="Cui S."/>
            <person name="Der J.P."/>
            <person name="Gundlach H."/>
            <person name="Jiao Y."/>
            <person name="Hori C."/>
            <person name="Ishida J.K."/>
            <person name="Kasahara H."/>
            <person name="Kiba T."/>
            <person name="Kim M.S."/>
            <person name="Koo N."/>
            <person name="Laohavisit A."/>
            <person name="Lee Y.H."/>
            <person name="Lumba S."/>
            <person name="McCourt P."/>
            <person name="Mortimer J.C."/>
            <person name="Mutuku J.M."/>
            <person name="Nomura T."/>
            <person name="Sasaki-Sekimoto Y."/>
            <person name="Seto Y."/>
            <person name="Wang Y."/>
            <person name="Wakatake T."/>
            <person name="Sakakibara H."/>
            <person name="Demura T."/>
            <person name="Yamaguchi S."/>
            <person name="Yoneyama K."/>
            <person name="Manabe R.I."/>
            <person name="Nelson D.C."/>
            <person name="Schulman A.H."/>
            <person name="Timko M.P."/>
            <person name="dePamphilis C.W."/>
            <person name="Choi D."/>
            <person name="Shirasu K."/>
        </authorList>
    </citation>
    <scope>NUCLEOTIDE SEQUENCE [LARGE SCALE GENOMIC DNA]</scope>
    <source>
        <strain evidence="2">cv. UVA1</strain>
    </source>
</reference>
<protein>
    <submittedName>
        <fullName evidence="1">Cyclic nucleotide-gated channel 12</fullName>
    </submittedName>
</protein>
<sequence>MLAKGYFSGEQSQIESHSARVLREIMKKKLPYVNDLPWKTIGGAIAARMQKPMCSCTKLNPRRYFKHIKSLNNIDDDNDNAVSSTSLHDTKACTTVHMKGDNPSGHI</sequence>
<dbReference type="EMBL" id="BKCP01012625">
    <property type="protein sequence ID" value="GER56254.1"/>
    <property type="molecule type" value="Genomic_DNA"/>
</dbReference>
<keyword evidence="2" id="KW-1185">Reference proteome</keyword>
<gene>
    <name evidence="1" type="ORF">STAS_33969</name>
</gene>
<accession>A0A5A7RGE4</accession>
<dbReference type="Proteomes" id="UP000325081">
    <property type="component" value="Unassembled WGS sequence"/>
</dbReference>
<proteinExistence type="predicted"/>
<evidence type="ECO:0000313" key="2">
    <source>
        <dbReference type="Proteomes" id="UP000325081"/>
    </source>
</evidence>
<organism evidence="1 2">
    <name type="scientific">Striga asiatica</name>
    <name type="common">Asiatic witchweed</name>
    <name type="synonym">Buchnera asiatica</name>
    <dbReference type="NCBI Taxonomy" id="4170"/>
    <lineage>
        <taxon>Eukaryota</taxon>
        <taxon>Viridiplantae</taxon>
        <taxon>Streptophyta</taxon>
        <taxon>Embryophyta</taxon>
        <taxon>Tracheophyta</taxon>
        <taxon>Spermatophyta</taxon>
        <taxon>Magnoliopsida</taxon>
        <taxon>eudicotyledons</taxon>
        <taxon>Gunneridae</taxon>
        <taxon>Pentapetalae</taxon>
        <taxon>asterids</taxon>
        <taxon>lamiids</taxon>
        <taxon>Lamiales</taxon>
        <taxon>Orobanchaceae</taxon>
        <taxon>Buchnereae</taxon>
        <taxon>Striga</taxon>
    </lineage>
</organism>
<evidence type="ECO:0000313" key="1">
    <source>
        <dbReference type="EMBL" id="GER56254.1"/>
    </source>
</evidence>